<dbReference type="PANTHER" id="PTHR46517">
    <property type="entry name" value="FRUCTOSE-2,6-BISPHOSPHATASE TIGAR"/>
    <property type="match status" value="1"/>
</dbReference>
<name>A0A9P6KTE5_9PLEO</name>
<comment type="caution">
    <text evidence="4">The sequence shown here is derived from an EMBL/GenBank/DDBJ whole genome shotgun (WGS) entry which is preliminary data.</text>
</comment>
<organism evidence="4 5">
    <name type="scientific">Paraphaeosphaeria minitans</name>
    <dbReference type="NCBI Taxonomy" id="565426"/>
    <lineage>
        <taxon>Eukaryota</taxon>
        <taxon>Fungi</taxon>
        <taxon>Dikarya</taxon>
        <taxon>Ascomycota</taxon>
        <taxon>Pezizomycotina</taxon>
        <taxon>Dothideomycetes</taxon>
        <taxon>Pleosporomycetidae</taxon>
        <taxon>Pleosporales</taxon>
        <taxon>Massarineae</taxon>
        <taxon>Didymosphaeriaceae</taxon>
        <taxon>Paraphaeosphaeria</taxon>
    </lineage>
</organism>
<dbReference type="SUPFAM" id="SSF53254">
    <property type="entry name" value="Phosphoglycerate mutase-like"/>
    <property type="match status" value="1"/>
</dbReference>
<proteinExistence type="predicted"/>
<reference evidence="4" key="1">
    <citation type="journal article" date="2020" name="Mol. Plant Microbe Interact.">
        <title>Genome Sequence of the Biocontrol Agent Coniothyrium minitans strain Conio (IMI 134523).</title>
        <authorList>
            <person name="Patel D."/>
            <person name="Shittu T.A."/>
            <person name="Baroncelli R."/>
            <person name="Muthumeenakshi S."/>
            <person name="Osborne T.H."/>
            <person name="Janganan T.K."/>
            <person name="Sreenivasaprasad S."/>
        </authorList>
    </citation>
    <scope>NUCLEOTIDE SEQUENCE</scope>
    <source>
        <strain evidence="4">Conio</strain>
    </source>
</reference>
<evidence type="ECO:0000313" key="4">
    <source>
        <dbReference type="EMBL" id="KAF9737861.1"/>
    </source>
</evidence>
<feature type="binding site" evidence="2">
    <location>
        <begin position="11"/>
        <end position="18"/>
    </location>
    <ligand>
        <name>substrate</name>
    </ligand>
</feature>
<keyword evidence="1" id="KW-0378">Hydrolase</keyword>
<dbReference type="GO" id="GO:0045820">
    <property type="term" value="P:negative regulation of glycolytic process"/>
    <property type="evidence" value="ECO:0007669"/>
    <property type="project" value="TreeGrafter"/>
</dbReference>
<dbReference type="OrthoDB" id="354304at2759"/>
<protein>
    <submittedName>
        <fullName evidence="4">Phosphoglycerate mutase</fullName>
    </submittedName>
</protein>
<evidence type="ECO:0000256" key="2">
    <source>
        <dbReference type="PIRSR" id="PIRSR613078-2"/>
    </source>
</evidence>
<dbReference type="AlphaFoldDB" id="A0A9P6KTE5"/>
<dbReference type="InterPro" id="IPR051695">
    <property type="entry name" value="Phosphoglycerate_Mutase"/>
</dbReference>
<evidence type="ECO:0000256" key="3">
    <source>
        <dbReference type="SAM" id="MobiDB-lite"/>
    </source>
</evidence>
<keyword evidence="5" id="KW-1185">Reference proteome</keyword>
<dbReference type="GO" id="GO:0005829">
    <property type="term" value="C:cytosol"/>
    <property type="evidence" value="ECO:0007669"/>
    <property type="project" value="TreeGrafter"/>
</dbReference>
<sequence>MARQVQLFLIRHGETVDNVAQLYAGSRDSALTNHGYQQATRLGSHFASLGLSFTHLFSSHLQRAAKTAGLIREAQDKGAAHGSEREVPDVVELPCLMEQDFGFYEGKKFFERPADGKLSGKDNHRQLHKDSKGFVDVESKESLARRADVFVGGHLLPLLNSPTAPSDLVVGIVSHGIMLSSLWKRILLCLPEKSVKLAPDLAVSGPVTLEHLGGWSNTGFLELRMSRSVPIIPVPVPSAKFRPEVAPSLDEPPRSEESSYGEAVSNEDPQAVTGEPLQSPTTSALRKLDSDWSTVIFTVNGKDHLKSLKRTGSGVGSSRHDASQKNIDSFFKRRKVE</sequence>
<evidence type="ECO:0000313" key="5">
    <source>
        <dbReference type="Proteomes" id="UP000756921"/>
    </source>
</evidence>
<dbReference type="Gene3D" id="3.40.50.1240">
    <property type="entry name" value="Phosphoglycerate mutase-like"/>
    <property type="match status" value="1"/>
</dbReference>
<dbReference type="SMART" id="SM00855">
    <property type="entry name" value="PGAM"/>
    <property type="match status" value="1"/>
</dbReference>
<dbReference type="InterPro" id="IPR029033">
    <property type="entry name" value="His_PPase_superfam"/>
</dbReference>
<dbReference type="GO" id="GO:0004331">
    <property type="term" value="F:fructose-2,6-bisphosphate 2-phosphatase activity"/>
    <property type="evidence" value="ECO:0007669"/>
    <property type="project" value="TreeGrafter"/>
</dbReference>
<accession>A0A9P6KTE5</accession>
<dbReference type="CDD" id="cd07067">
    <property type="entry name" value="HP_PGM_like"/>
    <property type="match status" value="1"/>
</dbReference>
<feature type="binding site" evidence="2">
    <location>
        <position position="63"/>
    </location>
    <ligand>
        <name>substrate</name>
    </ligand>
</feature>
<gene>
    <name evidence="4" type="ORF">PMIN01_03144</name>
</gene>
<feature type="region of interest" description="Disordered" evidence="3">
    <location>
        <begin position="306"/>
        <end position="337"/>
    </location>
</feature>
<dbReference type="GO" id="GO:0043456">
    <property type="term" value="P:regulation of pentose-phosphate shunt"/>
    <property type="evidence" value="ECO:0007669"/>
    <property type="project" value="TreeGrafter"/>
</dbReference>
<dbReference type="PANTHER" id="PTHR46517:SF1">
    <property type="entry name" value="FRUCTOSE-2,6-BISPHOSPHATASE TIGAR"/>
    <property type="match status" value="1"/>
</dbReference>
<dbReference type="Proteomes" id="UP000756921">
    <property type="component" value="Unassembled WGS sequence"/>
</dbReference>
<dbReference type="EMBL" id="WJXW01000003">
    <property type="protein sequence ID" value="KAF9737861.1"/>
    <property type="molecule type" value="Genomic_DNA"/>
</dbReference>
<evidence type="ECO:0000256" key="1">
    <source>
        <dbReference type="ARBA" id="ARBA00022801"/>
    </source>
</evidence>
<dbReference type="PROSITE" id="PS00175">
    <property type="entry name" value="PG_MUTASE"/>
    <property type="match status" value="1"/>
</dbReference>
<dbReference type="InterPro" id="IPR001345">
    <property type="entry name" value="PG/BPGM_mutase_AS"/>
</dbReference>
<dbReference type="InterPro" id="IPR013078">
    <property type="entry name" value="His_Pase_superF_clade-1"/>
</dbReference>
<dbReference type="Pfam" id="PF00300">
    <property type="entry name" value="His_Phos_1"/>
    <property type="match status" value="1"/>
</dbReference>
<feature type="region of interest" description="Disordered" evidence="3">
    <location>
        <begin position="242"/>
        <end position="285"/>
    </location>
</feature>